<evidence type="ECO:0000313" key="2">
    <source>
        <dbReference type="EMBL" id="GET35897.1"/>
    </source>
</evidence>
<gene>
    <name evidence="2" type="ORF">MiSe_06450</name>
</gene>
<evidence type="ECO:0000259" key="1">
    <source>
        <dbReference type="Pfam" id="PF16289"/>
    </source>
</evidence>
<dbReference type="Pfam" id="PF16289">
    <property type="entry name" value="PIN_12"/>
    <property type="match status" value="1"/>
</dbReference>
<keyword evidence="3" id="KW-1185">Reference proteome</keyword>
<comment type="caution">
    <text evidence="2">The sequence shown here is derived from an EMBL/GenBank/DDBJ whole genome shotgun (WGS) entry which is preliminary data.</text>
</comment>
<reference evidence="2" key="1">
    <citation type="submission" date="2019-10" db="EMBL/GenBank/DDBJ databases">
        <title>Draft genome sequece of Microseira wollei NIES-4236.</title>
        <authorList>
            <person name="Yamaguchi H."/>
            <person name="Suzuki S."/>
            <person name="Kawachi M."/>
        </authorList>
    </citation>
    <scope>NUCLEOTIDE SEQUENCE</scope>
    <source>
        <strain evidence="2">NIES-4236</strain>
    </source>
</reference>
<dbReference type="Proteomes" id="UP001050975">
    <property type="component" value="Unassembled WGS sequence"/>
</dbReference>
<organism evidence="2 3">
    <name type="scientific">Microseira wollei NIES-4236</name>
    <dbReference type="NCBI Taxonomy" id="2530354"/>
    <lineage>
        <taxon>Bacteria</taxon>
        <taxon>Bacillati</taxon>
        <taxon>Cyanobacteriota</taxon>
        <taxon>Cyanophyceae</taxon>
        <taxon>Oscillatoriophycideae</taxon>
        <taxon>Aerosakkonematales</taxon>
        <taxon>Aerosakkonemataceae</taxon>
        <taxon>Microseira</taxon>
    </lineage>
</organism>
<dbReference type="EMBL" id="BLAY01000006">
    <property type="protein sequence ID" value="GET35897.1"/>
    <property type="molecule type" value="Genomic_DNA"/>
</dbReference>
<sequence>MVQHNLMWRYGLIFYIETNFLMSIATGRDPQADTLLQNPPPSVQIAIPSICCLEALAALEQDKKARKRFNQELDIQINQSKRNLVSPHAQALNLLLSQARDENESLMDDTELRLTQALKQIASKADLIALTTDILQQSLDRDMIEDPTDNLILHCILGHAGLHPTQVKVFMSSNTKDFGTLEVREALRNAGVENYFSRTGDFLGWLQSQ</sequence>
<protein>
    <recommendedName>
        <fullName evidence="1">DUF4935 domain-containing protein</fullName>
    </recommendedName>
</protein>
<name>A0AAV3WZT4_9CYAN</name>
<proteinExistence type="predicted"/>
<accession>A0AAV3WZT4</accession>
<dbReference type="AlphaFoldDB" id="A0AAV3WZT4"/>
<feature type="domain" description="DUF4935" evidence="1">
    <location>
        <begin position="15"/>
        <end position="178"/>
    </location>
</feature>
<dbReference type="InterPro" id="IPR032557">
    <property type="entry name" value="DUF4935"/>
</dbReference>
<evidence type="ECO:0000313" key="3">
    <source>
        <dbReference type="Proteomes" id="UP001050975"/>
    </source>
</evidence>